<dbReference type="OrthoDB" id="685425at2759"/>
<accession>A0A3L6RTP0</accession>
<dbReference type="InterPro" id="IPR007321">
    <property type="entry name" value="Transposase_28"/>
</dbReference>
<organism evidence="3 4">
    <name type="scientific">Panicum miliaceum</name>
    <name type="common">Proso millet</name>
    <name type="synonym">Broomcorn millet</name>
    <dbReference type="NCBI Taxonomy" id="4540"/>
    <lineage>
        <taxon>Eukaryota</taxon>
        <taxon>Viridiplantae</taxon>
        <taxon>Streptophyta</taxon>
        <taxon>Embryophyta</taxon>
        <taxon>Tracheophyta</taxon>
        <taxon>Spermatophyta</taxon>
        <taxon>Magnoliopsida</taxon>
        <taxon>Liliopsida</taxon>
        <taxon>Poales</taxon>
        <taxon>Poaceae</taxon>
        <taxon>PACMAD clade</taxon>
        <taxon>Panicoideae</taxon>
        <taxon>Panicodae</taxon>
        <taxon>Paniceae</taxon>
        <taxon>Panicinae</taxon>
        <taxon>Panicum</taxon>
        <taxon>Panicum sect. Panicum</taxon>
    </lineage>
</organism>
<reference evidence="4" key="1">
    <citation type="journal article" date="2019" name="Nat. Commun.">
        <title>The genome of broomcorn millet.</title>
        <authorList>
            <person name="Zou C."/>
            <person name="Miki D."/>
            <person name="Li D."/>
            <person name="Tang Q."/>
            <person name="Xiao L."/>
            <person name="Rajput S."/>
            <person name="Deng P."/>
            <person name="Jia W."/>
            <person name="Huang R."/>
            <person name="Zhang M."/>
            <person name="Sun Y."/>
            <person name="Hu J."/>
            <person name="Fu X."/>
            <person name="Schnable P.S."/>
            <person name="Li F."/>
            <person name="Zhang H."/>
            <person name="Feng B."/>
            <person name="Zhu X."/>
            <person name="Liu R."/>
            <person name="Schnable J.C."/>
            <person name="Zhu J.-K."/>
            <person name="Zhang H."/>
        </authorList>
    </citation>
    <scope>NUCLEOTIDE SEQUENCE [LARGE SCALE GENOMIC DNA]</scope>
</reference>
<dbReference type="Proteomes" id="UP000275267">
    <property type="component" value="Unassembled WGS sequence"/>
</dbReference>
<gene>
    <name evidence="3" type="ORF">C2845_PM11G16950</name>
</gene>
<evidence type="ECO:0000313" key="3">
    <source>
        <dbReference type="EMBL" id="RLN08800.1"/>
    </source>
</evidence>
<name>A0A3L6RTP0_PANMI</name>
<protein>
    <submittedName>
        <fullName evidence="3">Gypsy-type retrotransposon protein</fullName>
    </submittedName>
</protein>
<feature type="domain" description="Transposase (putative) gypsy type" evidence="2">
    <location>
        <begin position="62"/>
        <end position="129"/>
    </location>
</feature>
<dbReference type="AlphaFoldDB" id="A0A3L6RTP0"/>
<evidence type="ECO:0000313" key="4">
    <source>
        <dbReference type="Proteomes" id="UP000275267"/>
    </source>
</evidence>
<keyword evidence="4" id="KW-1185">Reference proteome</keyword>
<sequence>MPVTFRPKMPRKSTAGCGRKRSGEGRDESSPPVNVAKTEKDVVQWRPARVDTAPWELTGETILFAPFVERGLALPTSDFFCGILGFYKIKLYYLTPNPVLHMSIFVHLYEAFLGIRPHFHLFRHLFRFKPQPDVGNPTLVGGAGLQLRNKEVYLEYTTPTSLSG</sequence>
<dbReference type="PANTHER" id="PTHR33026">
    <property type="entry name" value="OS06G0360600 PROTEIN"/>
    <property type="match status" value="1"/>
</dbReference>
<comment type="caution">
    <text evidence="3">The sequence shown here is derived from an EMBL/GenBank/DDBJ whole genome shotgun (WGS) entry which is preliminary data.</text>
</comment>
<evidence type="ECO:0000259" key="2">
    <source>
        <dbReference type="Pfam" id="PF04195"/>
    </source>
</evidence>
<dbReference type="EMBL" id="PQIB02000007">
    <property type="protein sequence ID" value="RLN08800.1"/>
    <property type="molecule type" value="Genomic_DNA"/>
</dbReference>
<feature type="region of interest" description="Disordered" evidence="1">
    <location>
        <begin position="1"/>
        <end position="33"/>
    </location>
</feature>
<evidence type="ECO:0000256" key="1">
    <source>
        <dbReference type="SAM" id="MobiDB-lite"/>
    </source>
</evidence>
<dbReference type="Pfam" id="PF04195">
    <property type="entry name" value="Transposase_28"/>
    <property type="match status" value="1"/>
</dbReference>
<dbReference type="PANTHER" id="PTHR33026:SF7">
    <property type="entry name" value="OS03G0100275 PROTEIN"/>
    <property type="match status" value="1"/>
</dbReference>
<proteinExistence type="predicted"/>